<proteinExistence type="predicted"/>
<dbReference type="Proteomes" id="UP001302666">
    <property type="component" value="Chromosome"/>
</dbReference>
<sequence length="54" mass="5545">MVGRSRLSAGYPLARGDNRAAVAGHGPAPVRQGLNPGAIFVIAMGKPDDFAKGR</sequence>
<evidence type="ECO:0000313" key="2">
    <source>
        <dbReference type="Proteomes" id="UP001302666"/>
    </source>
</evidence>
<gene>
    <name evidence="1" type="ORF">R1T40_18570</name>
</gene>
<organism evidence="1 2">
    <name type="scientific">Tritonibacter scottomollicae</name>
    <name type="common">Epibacterium scottomollicae</name>
    <dbReference type="NCBI Taxonomy" id="483013"/>
    <lineage>
        <taxon>Bacteria</taxon>
        <taxon>Pseudomonadati</taxon>
        <taxon>Pseudomonadota</taxon>
        <taxon>Alphaproteobacteria</taxon>
        <taxon>Rhodobacterales</taxon>
        <taxon>Paracoccaceae</taxon>
        <taxon>Tritonibacter</taxon>
    </lineage>
</organism>
<dbReference type="EMBL" id="CP136704">
    <property type="protein sequence ID" value="WOI32917.1"/>
    <property type="molecule type" value="Genomic_DNA"/>
</dbReference>
<name>A0ABZ0HEZ2_TRISK</name>
<protein>
    <submittedName>
        <fullName evidence="1">Uncharacterized protein</fullName>
    </submittedName>
</protein>
<evidence type="ECO:0000313" key="1">
    <source>
        <dbReference type="EMBL" id="WOI32917.1"/>
    </source>
</evidence>
<reference evidence="1 2" key="1">
    <citation type="submission" date="2023-10" db="EMBL/GenBank/DDBJ databases">
        <title>Eight complete genome sequences of bacteria isolated from laboratory stock of Giant Kelp gametophytes.</title>
        <authorList>
            <person name="Tolentino B."/>
            <person name="Nuzhdin S."/>
        </authorList>
    </citation>
    <scope>NUCLEOTIDE SEQUENCE [LARGE SCALE GENOMIC DNA]</scope>
    <source>
        <strain evidence="1 2">LC.270.F.C4</strain>
    </source>
</reference>
<accession>A0ABZ0HEZ2</accession>
<dbReference type="RefSeq" id="WP_317385184.1">
    <property type="nucleotide sequence ID" value="NZ_CP136704.1"/>
</dbReference>
<keyword evidence="2" id="KW-1185">Reference proteome</keyword>